<evidence type="ECO:0000313" key="3">
    <source>
        <dbReference type="Proteomes" id="UP000315385"/>
    </source>
</evidence>
<comment type="caution">
    <text evidence="2">The sequence shown here is derived from an EMBL/GenBank/DDBJ whole genome shotgun (WGS) entry which is preliminary data.</text>
</comment>
<evidence type="ECO:0000313" key="2">
    <source>
        <dbReference type="EMBL" id="TQQ79446.1"/>
    </source>
</evidence>
<keyword evidence="3" id="KW-1185">Reference proteome</keyword>
<protein>
    <submittedName>
        <fullName evidence="2">Uncharacterized protein</fullName>
    </submittedName>
</protein>
<dbReference type="Proteomes" id="UP000315385">
    <property type="component" value="Unassembled WGS sequence"/>
</dbReference>
<evidence type="ECO:0000256" key="1">
    <source>
        <dbReference type="SAM" id="Phobius"/>
    </source>
</evidence>
<keyword evidence="1" id="KW-1133">Transmembrane helix</keyword>
<proteinExistence type="predicted"/>
<dbReference type="RefSeq" id="WP_142444036.1">
    <property type="nucleotide sequence ID" value="NZ_SESI01000003.1"/>
</dbReference>
<reference evidence="2 3" key="1">
    <citation type="submission" date="2019-02" db="EMBL/GenBank/DDBJ databases">
        <title>Halonotius sp. a new haloqrchaeon isolated from saline water.</title>
        <authorList>
            <person name="Duran-Viseras A."/>
            <person name="Sanchez-Porro C."/>
            <person name="Ventosa A."/>
        </authorList>
    </citation>
    <scope>NUCLEOTIDE SEQUENCE [LARGE SCALE GENOMIC DNA]</scope>
    <source>
        <strain evidence="2 3">F9-27</strain>
    </source>
</reference>
<keyword evidence="1" id="KW-0812">Transmembrane</keyword>
<gene>
    <name evidence="2" type="ORF">EWF95_10525</name>
</gene>
<sequence>MAESSVNGLELVLTVGMGAIMAAVLVGMDFLDGQSAITFVSMVVIGFIAVRAVRGRKWTWR</sequence>
<feature type="transmembrane region" description="Helical" evidence="1">
    <location>
        <begin position="12"/>
        <end position="30"/>
    </location>
</feature>
<feature type="transmembrane region" description="Helical" evidence="1">
    <location>
        <begin position="36"/>
        <end position="53"/>
    </location>
</feature>
<dbReference type="OrthoDB" id="338383at2157"/>
<organism evidence="2 3">
    <name type="scientific">Halonotius roseus</name>
    <dbReference type="NCBI Taxonomy" id="2511997"/>
    <lineage>
        <taxon>Archaea</taxon>
        <taxon>Methanobacteriati</taxon>
        <taxon>Methanobacteriota</taxon>
        <taxon>Stenosarchaea group</taxon>
        <taxon>Halobacteria</taxon>
        <taxon>Halobacteriales</taxon>
        <taxon>Haloferacaceae</taxon>
        <taxon>Halonotius</taxon>
    </lineage>
</organism>
<dbReference type="AlphaFoldDB" id="A0A544QLH1"/>
<name>A0A544QLH1_9EURY</name>
<keyword evidence="1" id="KW-0472">Membrane</keyword>
<accession>A0A544QLH1</accession>
<dbReference type="EMBL" id="SESI01000003">
    <property type="protein sequence ID" value="TQQ79446.1"/>
    <property type="molecule type" value="Genomic_DNA"/>
</dbReference>